<dbReference type="Proteomes" id="UP000828390">
    <property type="component" value="Unassembled WGS sequence"/>
</dbReference>
<feature type="domain" description="C2H2-type" evidence="2">
    <location>
        <begin position="96"/>
        <end position="118"/>
    </location>
</feature>
<evidence type="ECO:0000313" key="3">
    <source>
        <dbReference type="EMBL" id="KAH3700293.1"/>
    </source>
</evidence>
<sequence length="225" mass="24725">MHCIKAPGHLGIKKTFEKIRQRYYWPGLRHDVKIYVSGCDVCAKRMRPARSKKRTMAKTKTTASTCTSFAVCKNDVPVTVSFRDHIMTCALKRIACKECGVNFKKVVYLIRHYARTGHDKISQGSDKGCSESASACASAVIDKENHGESDWDSDPEVSVEEKGSSTDEASDLDLGRAVRKRTASTPVQAPVKRAKGSESERPGPSCQVKILDEQCGGVNKVETGK</sequence>
<dbReference type="EMBL" id="JAIWYP010000015">
    <property type="protein sequence ID" value="KAH3700293.1"/>
    <property type="molecule type" value="Genomic_DNA"/>
</dbReference>
<organism evidence="3 4">
    <name type="scientific">Dreissena polymorpha</name>
    <name type="common">Zebra mussel</name>
    <name type="synonym">Mytilus polymorpha</name>
    <dbReference type="NCBI Taxonomy" id="45954"/>
    <lineage>
        <taxon>Eukaryota</taxon>
        <taxon>Metazoa</taxon>
        <taxon>Spiralia</taxon>
        <taxon>Lophotrochozoa</taxon>
        <taxon>Mollusca</taxon>
        <taxon>Bivalvia</taxon>
        <taxon>Autobranchia</taxon>
        <taxon>Heteroconchia</taxon>
        <taxon>Euheterodonta</taxon>
        <taxon>Imparidentia</taxon>
        <taxon>Neoheterodontei</taxon>
        <taxon>Myida</taxon>
        <taxon>Dreissenoidea</taxon>
        <taxon>Dreissenidae</taxon>
        <taxon>Dreissena</taxon>
    </lineage>
</organism>
<reference evidence="3" key="2">
    <citation type="submission" date="2020-11" db="EMBL/GenBank/DDBJ databases">
        <authorList>
            <person name="McCartney M.A."/>
            <person name="Auch B."/>
            <person name="Kono T."/>
            <person name="Mallez S."/>
            <person name="Becker A."/>
            <person name="Gohl D.M."/>
            <person name="Silverstein K.A.T."/>
            <person name="Koren S."/>
            <person name="Bechman K.B."/>
            <person name="Herman A."/>
            <person name="Abrahante J.E."/>
            <person name="Garbe J."/>
        </authorList>
    </citation>
    <scope>NUCLEOTIDE SEQUENCE</scope>
    <source>
        <strain evidence="3">Duluth1</strain>
        <tissue evidence="3">Whole animal</tissue>
    </source>
</reference>
<keyword evidence="4" id="KW-1185">Reference proteome</keyword>
<accession>A0A9D4BMC7</accession>
<dbReference type="AlphaFoldDB" id="A0A9D4BMC7"/>
<dbReference type="InterPro" id="IPR013087">
    <property type="entry name" value="Znf_C2H2_type"/>
</dbReference>
<dbReference type="Gene3D" id="1.10.340.70">
    <property type="match status" value="1"/>
</dbReference>
<dbReference type="Pfam" id="PF17921">
    <property type="entry name" value="Integrase_H2C2"/>
    <property type="match status" value="1"/>
</dbReference>
<protein>
    <recommendedName>
        <fullName evidence="2">C2H2-type domain-containing protein</fullName>
    </recommendedName>
</protein>
<gene>
    <name evidence="3" type="ORF">DPMN_075268</name>
</gene>
<evidence type="ECO:0000256" key="1">
    <source>
        <dbReference type="SAM" id="MobiDB-lite"/>
    </source>
</evidence>
<feature type="region of interest" description="Disordered" evidence="1">
    <location>
        <begin position="145"/>
        <end position="208"/>
    </location>
</feature>
<evidence type="ECO:0000313" key="4">
    <source>
        <dbReference type="Proteomes" id="UP000828390"/>
    </source>
</evidence>
<comment type="caution">
    <text evidence="3">The sequence shown here is derived from an EMBL/GenBank/DDBJ whole genome shotgun (WGS) entry which is preliminary data.</text>
</comment>
<dbReference type="InterPro" id="IPR041588">
    <property type="entry name" value="Integrase_H2C2"/>
</dbReference>
<name>A0A9D4BMC7_DREPO</name>
<reference evidence="3" key="1">
    <citation type="journal article" date="2019" name="bioRxiv">
        <title>The Genome of the Zebra Mussel, Dreissena polymorpha: A Resource for Invasive Species Research.</title>
        <authorList>
            <person name="McCartney M.A."/>
            <person name="Auch B."/>
            <person name="Kono T."/>
            <person name="Mallez S."/>
            <person name="Zhang Y."/>
            <person name="Obille A."/>
            <person name="Becker A."/>
            <person name="Abrahante J.E."/>
            <person name="Garbe J."/>
            <person name="Badalamenti J.P."/>
            <person name="Herman A."/>
            <person name="Mangelson H."/>
            <person name="Liachko I."/>
            <person name="Sullivan S."/>
            <person name="Sone E.D."/>
            <person name="Koren S."/>
            <person name="Silverstein K.A.T."/>
            <person name="Beckman K.B."/>
            <person name="Gohl D.M."/>
        </authorList>
    </citation>
    <scope>NUCLEOTIDE SEQUENCE</scope>
    <source>
        <strain evidence="3">Duluth1</strain>
        <tissue evidence="3">Whole animal</tissue>
    </source>
</reference>
<proteinExistence type="predicted"/>
<dbReference type="PROSITE" id="PS00028">
    <property type="entry name" value="ZINC_FINGER_C2H2_1"/>
    <property type="match status" value="1"/>
</dbReference>
<evidence type="ECO:0000259" key="2">
    <source>
        <dbReference type="PROSITE" id="PS00028"/>
    </source>
</evidence>